<sequence length="818" mass="86661">MIGRSTLRRGALAGAALAALACAAGMLSAAGDDRGWLGIYTEPVAELPELDDDAGGEAALRGALVGLRIHSIYPRSAAEAGGLLAGDIIVAVGGRPLRCPADSAQAVLRGAIAERRAGALLPLRVVRDARLLRLARNDEAADLAAERRFLRDARAVVDSLGPGDELALRVEVRRAVLDLPVLLGPMPSARWPAPRSNREMEPWAALPPSRLAPLAQALADSFGLRAQTDDLFERLARCHAGADPYRLEAMIFGHRDPFRLESLAGWITAGFGPDPAGCLRHAARLLGPTASPLQPAPAPPLAFPEGRDAFLAAMWAQVDSAFAAAARCRARAFGSFSPQEMAFLEAQRWRLTEVFAERIYIHLDRDRDRFEGNDRLIALAARLDYPALLEAAAHLARLADPLWASAVGLGLRRAFADSLDRDVLVERRTPHGRMIIGGTTGRWHRETDAAFVLDLGGDDFYSGSHGAGGVSAGVPLSLVIDLAGDDAYEATHAGAQGAGCLGVGGLLDLAGDDQYIGAQWCQGAGYFGVGWLDDRAGDDTYRGHAFCQGAGLFGFGLLLDHGGRDRYEADAHAQGVGLPKGIGALLDLGGDDEYYAKGRYPTSYGDAGIFDAWSQGCGTGFRTIASGGLGLLLDGGGANRFEAGNFSQGGGYYYGMGILEARGDEGDLYIGSRYNQGFSAHQAVGVFLEHGGDDIYTTRQGVAQGLAWDESVTLFVDAAGDDRYQGGAFFSLGAAAHNSCCLFLDRRGRDEYRYAPGPGRAGGNDYHGGTSLSLFVDEGGAGDIQPAEEALRDGLLYRPEHGFVLDIPGTIEEWLSAR</sequence>
<evidence type="ECO:0000259" key="2">
    <source>
        <dbReference type="PROSITE" id="PS50106"/>
    </source>
</evidence>
<organism evidence="3 4">
    <name type="scientific">Eiseniibacteriota bacterium</name>
    <dbReference type="NCBI Taxonomy" id="2212470"/>
    <lineage>
        <taxon>Bacteria</taxon>
        <taxon>Candidatus Eiseniibacteriota</taxon>
    </lineage>
</organism>
<evidence type="ECO:0000256" key="1">
    <source>
        <dbReference type="SAM" id="SignalP"/>
    </source>
</evidence>
<dbReference type="SUPFAM" id="SSF50156">
    <property type="entry name" value="PDZ domain-like"/>
    <property type="match status" value="1"/>
</dbReference>
<dbReference type="SMART" id="SM00228">
    <property type="entry name" value="PDZ"/>
    <property type="match status" value="1"/>
</dbReference>
<dbReference type="InterPro" id="IPR036034">
    <property type="entry name" value="PDZ_sf"/>
</dbReference>
<feature type="signal peptide" evidence="1">
    <location>
        <begin position="1"/>
        <end position="29"/>
    </location>
</feature>
<dbReference type="InterPro" id="IPR041489">
    <property type="entry name" value="PDZ_6"/>
</dbReference>
<dbReference type="PROSITE" id="PS50106">
    <property type="entry name" value="PDZ"/>
    <property type="match status" value="1"/>
</dbReference>
<dbReference type="EMBL" id="VGIY01000011">
    <property type="protein sequence ID" value="MBM3316409.1"/>
    <property type="molecule type" value="Genomic_DNA"/>
</dbReference>
<gene>
    <name evidence="3" type="ORF">FJY75_01015</name>
</gene>
<name>A0A938BKV5_UNCEI</name>
<evidence type="ECO:0000313" key="3">
    <source>
        <dbReference type="EMBL" id="MBM3316409.1"/>
    </source>
</evidence>
<dbReference type="InterPro" id="IPR001478">
    <property type="entry name" value="PDZ"/>
</dbReference>
<keyword evidence="1" id="KW-0732">Signal</keyword>
<comment type="caution">
    <text evidence="3">The sequence shown here is derived from an EMBL/GenBank/DDBJ whole genome shotgun (WGS) entry which is preliminary data.</text>
</comment>
<reference evidence="3" key="1">
    <citation type="submission" date="2019-03" db="EMBL/GenBank/DDBJ databases">
        <title>Lake Tanganyika Metagenome-Assembled Genomes (MAGs).</title>
        <authorList>
            <person name="Tran P."/>
        </authorList>
    </citation>
    <scope>NUCLEOTIDE SEQUENCE</scope>
    <source>
        <strain evidence="3">M_DeepCast_400m_m2_100</strain>
    </source>
</reference>
<proteinExistence type="predicted"/>
<feature type="domain" description="PDZ" evidence="2">
    <location>
        <begin position="47"/>
        <end position="98"/>
    </location>
</feature>
<accession>A0A938BKV5</accession>
<dbReference type="Gene3D" id="2.30.42.10">
    <property type="match status" value="1"/>
</dbReference>
<protein>
    <submittedName>
        <fullName evidence="3">PDZ domain-containing protein</fullName>
    </submittedName>
</protein>
<dbReference type="Pfam" id="PF17820">
    <property type="entry name" value="PDZ_6"/>
    <property type="match status" value="1"/>
</dbReference>
<feature type="chain" id="PRO_5037598934" evidence="1">
    <location>
        <begin position="30"/>
        <end position="818"/>
    </location>
</feature>
<dbReference type="Proteomes" id="UP000748308">
    <property type="component" value="Unassembled WGS sequence"/>
</dbReference>
<evidence type="ECO:0000313" key="4">
    <source>
        <dbReference type="Proteomes" id="UP000748308"/>
    </source>
</evidence>
<dbReference type="AlphaFoldDB" id="A0A938BKV5"/>
<dbReference type="PROSITE" id="PS51257">
    <property type="entry name" value="PROKAR_LIPOPROTEIN"/>
    <property type="match status" value="1"/>
</dbReference>